<sequence>MSTHKSVQHITRADEPSELGVRAVARIQNSIEKNIEDWRGLVVLLMVGSPITSPSDQAVQALCAVAGFK</sequence>
<dbReference type="HOGENOM" id="CLU_2775984_0_0_1"/>
<evidence type="ECO:0000313" key="2">
    <source>
        <dbReference type="Proteomes" id="UP000030753"/>
    </source>
</evidence>
<organism evidence="1 2">
    <name type="scientific">Fusarium oxysporum NRRL 32931</name>
    <dbReference type="NCBI Taxonomy" id="660029"/>
    <lineage>
        <taxon>Eukaryota</taxon>
        <taxon>Fungi</taxon>
        <taxon>Dikarya</taxon>
        <taxon>Ascomycota</taxon>
        <taxon>Pezizomycotina</taxon>
        <taxon>Sordariomycetes</taxon>
        <taxon>Hypocreomycetidae</taxon>
        <taxon>Hypocreales</taxon>
        <taxon>Nectriaceae</taxon>
        <taxon>Fusarium</taxon>
        <taxon>Fusarium oxysporum species complex</taxon>
    </lineage>
</organism>
<accession>W9J430</accession>
<dbReference type="Proteomes" id="UP000030753">
    <property type="component" value="Unassembled WGS sequence"/>
</dbReference>
<reference evidence="1 2" key="1">
    <citation type="submission" date="2011-06" db="EMBL/GenBank/DDBJ databases">
        <title>The Genome Sequence of Fusarium oxysporum FOSC 3-a.</title>
        <authorList>
            <consortium name="The Broad Institute Genome Sequencing Platform"/>
            <person name="Ma L.-J."/>
            <person name="Gale L.R."/>
            <person name="Schwartz D.C."/>
            <person name="Zhou S."/>
            <person name="Corby-Kistler H."/>
            <person name="Young S.K."/>
            <person name="Zeng Q."/>
            <person name="Gargeya S."/>
            <person name="Fitzgerald M."/>
            <person name="Haas B."/>
            <person name="Abouelleil A."/>
            <person name="Alvarado L."/>
            <person name="Arachchi H.M."/>
            <person name="Berlin A."/>
            <person name="Brown A."/>
            <person name="Chapman S.B."/>
            <person name="Chen Z."/>
            <person name="Dunbar C."/>
            <person name="Freedman E."/>
            <person name="Gearin G."/>
            <person name="Gellesch M."/>
            <person name="Goldberg J."/>
            <person name="Griggs A."/>
            <person name="Gujja S."/>
            <person name="Heiman D."/>
            <person name="Howarth C."/>
            <person name="Larson L."/>
            <person name="Lui A."/>
            <person name="MacDonald P.J.P."/>
            <person name="Mehta T."/>
            <person name="Montmayeur A."/>
            <person name="Murphy C."/>
            <person name="Neiman D."/>
            <person name="Pearson M."/>
            <person name="Priest M."/>
            <person name="Roberts A."/>
            <person name="Saif S."/>
            <person name="Shea T."/>
            <person name="Shenoy N."/>
            <person name="Sisk P."/>
            <person name="Stolte C."/>
            <person name="Sykes S."/>
            <person name="Wortman J."/>
            <person name="Nusbaum C."/>
            <person name="Birren B."/>
        </authorList>
    </citation>
    <scope>NUCLEOTIDE SEQUENCE [LARGE SCALE GENOMIC DNA]</scope>
    <source>
        <strain evidence="2">FOSC 3-a</strain>
    </source>
</reference>
<name>W9J430_FUSOX</name>
<evidence type="ECO:0000313" key="1">
    <source>
        <dbReference type="EMBL" id="EWZ01999.1"/>
    </source>
</evidence>
<dbReference type="AlphaFoldDB" id="W9J430"/>
<gene>
    <name evidence="1" type="ORF">FOYG_01430</name>
</gene>
<proteinExistence type="predicted"/>
<dbReference type="EMBL" id="JH717839">
    <property type="protein sequence ID" value="EWZ01999.1"/>
    <property type="molecule type" value="Genomic_DNA"/>
</dbReference>
<protein>
    <submittedName>
        <fullName evidence="1">Uncharacterized protein</fullName>
    </submittedName>
</protein>